<keyword evidence="12" id="KW-1185">Reference proteome</keyword>
<evidence type="ECO:0000259" key="10">
    <source>
        <dbReference type="SMART" id="SM00911"/>
    </source>
</evidence>
<keyword evidence="5" id="KW-0547">Nucleotide-binding</keyword>
<dbReference type="EMBL" id="BPQQ01000034">
    <property type="protein sequence ID" value="GJE01113.1"/>
    <property type="molecule type" value="Genomic_DNA"/>
</dbReference>
<dbReference type="Proteomes" id="UP001055153">
    <property type="component" value="Unassembled WGS sequence"/>
</dbReference>
<evidence type="ECO:0000256" key="2">
    <source>
        <dbReference type="ARBA" id="ARBA00012438"/>
    </source>
</evidence>
<proteinExistence type="predicted"/>
<feature type="coiled-coil region" evidence="8">
    <location>
        <begin position="358"/>
        <end position="403"/>
    </location>
</feature>
<keyword evidence="6" id="KW-0418">Kinase</keyword>
<feature type="domain" description="Signal transduction histidine kinase HWE region" evidence="10">
    <location>
        <begin position="385"/>
        <end position="467"/>
    </location>
</feature>
<dbReference type="CDD" id="cd12914">
    <property type="entry name" value="PDC1_DGC_like"/>
    <property type="match status" value="1"/>
</dbReference>
<keyword evidence="9" id="KW-0472">Membrane</keyword>
<dbReference type="EC" id="2.7.13.3" evidence="2"/>
<evidence type="ECO:0000256" key="7">
    <source>
        <dbReference type="ARBA" id="ARBA00022840"/>
    </source>
</evidence>
<dbReference type="Gene3D" id="3.30.565.10">
    <property type="entry name" value="Histidine kinase-like ATPase, C-terminal domain"/>
    <property type="match status" value="1"/>
</dbReference>
<dbReference type="RefSeq" id="WP_238235918.1">
    <property type="nucleotide sequence ID" value="NZ_BPQQ01000034.1"/>
</dbReference>
<dbReference type="PANTHER" id="PTHR41523:SF7">
    <property type="entry name" value="HISTIDINE KINASE"/>
    <property type="match status" value="1"/>
</dbReference>
<keyword evidence="9" id="KW-0812">Transmembrane</keyword>
<evidence type="ECO:0000256" key="6">
    <source>
        <dbReference type="ARBA" id="ARBA00022777"/>
    </source>
</evidence>
<evidence type="ECO:0000256" key="4">
    <source>
        <dbReference type="ARBA" id="ARBA00022679"/>
    </source>
</evidence>
<organism evidence="11 12">
    <name type="scientific">Methylobacterium isbiliense</name>
    <dbReference type="NCBI Taxonomy" id="315478"/>
    <lineage>
        <taxon>Bacteria</taxon>
        <taxon>Pseudomonadati</taxon>
        <taxon>Pseudomonadota</taxon>
        <taxon>Alphaproteobacteria</taxon>
        <taxon>Hyphomicrobiales</taxon>
        <taxon>Methylobacteriaceae</taxon>
        <taxon>Methylobacterium</taxon>
    </lineage>
</organism>
<evidence type="ECO:0000256" key="1">
    <source>
        <dbReference type="ARBA" id="ARBA00000085"/>
    </source>
</evidence>
<dbReference type="PANTHER" id="PTHR41523">
    <property type="entry name" value="TWO-COMPONENT SYSTEM SENSOR PROTEIN"/>
    <property type="match status" value="1"/>
</dbReference>
<keyword evidence="8" id="KW-0175">Coiled coil</keyword>
<evidence type="ECO:0000313" key="12">
    <source>
        <dbReference type="Proteomes" id="UP001055153"/>
    </source>
</evidence>
<reference evidence="11" key="1">
    <citation type="journal article" date="2021" name="Front. Microbiol.">
        <title>Comprehensive Comparative Genomics and Phenotyping of Methylobacterium Species.</title>
        <authorList>
            <person name="Alessa O."/>
            <person name="Ogura Y."/>
            <person name="Fujitani Y."/>
            <person name="Takami H."/>
            <person name="Hayashi T."/>
            <person name="Sahin N."/>
            <person name="Tani A."/>
        </authorList>
    </citation>
    <scope>NUCLEOTIDE SEQUENCE</scope>
    <source>
        <strain evidence="11">DSM 17168</strain>
    </source>
</reference>
<evidence type="ECO:0000256" key="8">
    <source>
        <dbReference type="SAM" id="Coils"/>
    </source>
</evidence>
<evidence type="ECO:0000313" key="11">
    <source>
        <dbReference type="EMBL" id="GJE01113.1"/>
    </source>
</evidence>
<reference evidence="11" key="2">
    <citation type="submission" date="2021-08" db="EMBL/GenBank/DDBJ databases">
        <authorList>
            <person name="Tani A."/>
            <person name="Ola A."/>
            <person name="Ogura Y."/>
            <person name="Katsura K."/>
            <person name="Hayashi T."/>
        </authorList>
    </citation>
    <scope>NUCLEOTIDE SEQUENCE</scope>
    <source>
        <strain evidence="11">DSM 17168</strain>
    </source>
</reference>
<dbReference type="InterPro" id="IPR011102">
    <property type="entry name" value="Sig_transdc_His_kinase_HWE"/>
</dbReference>
<name>A0ABQ4SH80_9HYPH</name>
<keyword evidence="9" id="KW-1133">Transmembrane helix</keyword>
<dbReference type="InterPro" id="IPR036890">
    <property type="entry name" value="HATPase_C_sf"/>
</dbReference>
<dbReference type="Gene3D" id="6.10.340.10">
    <property type="match status" value="1"/>
</dbReference>
<feature type="transmembrane region" description="Helical" evidence="9">
    <location>
        <begin position="299"/>
        <end position="318"/>
    </location>
</feature>
<comment type="catalytic activity">
    <reaction evidence="1">
        <text>ATP + protein L-histidine = ADP + protein N-phospho-L-histidine.</text>
        <dbReference type="EC" id="2.7.13.3"/>
    </reaction>
</comment>
<dbReference type="Gene3D" id="3.30.450.20">
    <property type="entry name" value="PAS domain"/>
    <property type="match status" value="1"/>
</dbReference>
<sequence length="578" mass="61801">MPRLPLRAFLALGLGAAGLAATLVLALVVSRVAADRLSERIAGETGDLARHVAGQLDRTMFERWRDILILAENDTLRDPQAGSEQKRRVLRRAHETYPDYAIVGLIAPEGRIAVTDSGRLEGLDVAHRVYFTQGRQGPFVGDVHDALLLATLQPGRDPADPPRVLDLAAPVRTPEGALAGVVVAHLDWAWSREVEASLHDQASGGRRGVEVMVLARDGTVLLGPPALRNRVLADLPSVAAVRAGAGGATQETWPDGRVALTGYQPTRGYRDYPGLGWSVLVRQDAAEALAPVRALHRQILLWGLAVAAASASAGWFAAASLARPLRRLALAAGALGRGTPLSVPESPVREAQAIGLALSAANEALRQRAEERRQAEARQELLIHELNHRVKNTLATVQALARQTARGADSVPAFTAAFEARLLAMSQTHMLLTASQWSTTGLRRILELELAPYASGRPERIHLDGPEVGLAPRIAVPLGMTVHELATNAAKYGALSVPEGRVVVRWTLADGLLRLSWQESGGPAVAAPERTGFGTRLIRTSVERELAGTVALDFLSDGLLCRLTLPLERSEAPEPQAA</sequence>
<keyword evidence="3" id="KW-0597">Phosphoprotein</keyword>
<evidence type="ECO:0000256" key="3">
    <source>
        <dbReference type="ARBA" id="ARBA00022553"/>
    </source>
</evidence>
<gene>
    <name evidence="11" type="ORF">GMJLKIPL_3042</name>
</gene>
<dbReference type="SMART" id="SM00911">
    <property type="entry name" value="HWE_HK"/>
    <property type="match status" value="1"/>
</dbReference>
<dbReference type="SUPFAM" id="SSF55874">
    <property type="entry name" value="ATPase domain of HSP90 chaperone/DNA topoisomerase II/histidine kinase"/>
    <property type="match status" value="1"/>
</dbReference>
<evidence type="ECO:0000256" key="9">
    <source>
        <dbReference type="SAM" id="Phobius"/>
    </source>
</evidence>
<keyword evidence="7" id="KW-0067">ATP-binding</keyword>
<dbReference type="Pfam" id="PF07536">
    <property type="entry name" value="HWE_HK"/>
    <property type="match status" value="1"/>
</dbReference>
<protein>
    <recommendedName>
        <fullName evidence="2">histidine kinase</fullName>
        <ecNumber evidence="2">2.7.13.3</ecNumber>
    </recommendedName>
</protein>
<comment type="caution">
    <text evidence="11">The sequence shown here is derived from an EMBL/GenBank/DDBJ whole genome shotgun (WGS) entry which is preliminary data.</text>
</comment>
<accession>A0ABQ4SH80</accession>
<evidence type="ECO:0000256" key="5">
    <source>
        <dbReference type="ARBA" id="ARBA00022741"/>
    </source>
</evidence>
<keyword evidence="4" id="KW-0808">Transferase</keyword>